<feature type="chain" id="PRO_5008539470" description="candidapepsin" evidence="16">
    <location>
        <begin position="24"/>
        <end position="592"/>
    </location>
</feature>
<keyword evidence="6 14" id="KW-0645">Protease</keyword>
<evidence type="ECO:0000256" key="11">
    <source>
        <dbReference type="ARBA" id="ARBA00023157"/>
    </source>
</evidence>
<evidence type="ECO:0000256" key="16">
    <source>
        <dbReference type="SAM" id="SignalP"/>
    </source>
</evidence>
<dbReference type="PANTHER" id="PTHR47966:SF65">
    <property type="entry name" value="ASPARTIC-TYPE ENDOPEPTIDASE"/>
    <property type="match status" value="1"/>
</dbReference>
<keyword evidence="11 13" id="KW-1015">Disulfide bond</keyword>
<feature type="region of interest" description="Disordered" evidence="15">
    <location>
        <begin position="538"/>
        <end position="567"/>
    </location>
</feature>
<comment type="catalytic activity">
    <reaction evidence="1">
        <text>Preferential cleavage at the carboxyl of hydrophobic amino acids, but fails to cleave 15-Leu-|-Tyr-16, 16-Tyr-|-Leu-17 and 24-Phe-|-Phe-25 of insulin B chain. Activates trypsinogen, and degrades keratin.</text>
        <dbReference type="EC" id="3.4.23.24"/>
    </reaction>
</comment>
<keyword evidence="10" id="KW-0865">Zymogen</keyword>
<dbReference type="Gene3D" id="2.40.70.10">
    <property type="entry name" value="Acid Proteases"/>
    <property type="match status" value="2"/>
</dbReference>
<evidence type="ECO:0000256" key="10">
    <source>
        <dbReference type="ARBA" id="ARBA00023145"/>
    </source>
</evidence>
<comment type="subcellular location">
    <subcellularLocation>
        <location evidence="2">Secreted</location>
    </subcellularLocation>
</comment>
<dbReference type="GO" id="GO:0004190">
    <property type="term" value="F:aspartic-type endopeptidase activity"/>
    <property type="evidence" value="ECO:0007669"/>
    <property type="project" value="UniProtKB-KW"/>
</dbReference>
<dbReference type="Pfam" id="PF00026">
    <property type="entry name" value="Asp"/>
    <property type="match status" value="1"/>
</dbReference>
<evidence type="ECO:0000256" key="8">
    <source>
        <dbReference type="ARBA" id="ARBA00022750"/>
    </source>
</evidence>
<keyword evidence="5" id="KW-0964">Secreted</keyword>
<dbReference type="OrthoDB" id="771136at2759"/>
<dbReference type="PROSITE" id="PS00141">
    <property type="entry name" value="ASP_PROTEASE"/>
    <property type="match status" value="1"/>
</dbReference>
<dbReference type="Proteomes" id="UP000094565">
    <property type="component" value="Chromosome 4"/>
</dbReference>
<keyword evidence="7 16" id="KW-0732">Signal</keyword>
<feature type="active site" evidence="12">
    <location>
        <position position="376"/>
    </location>
</feature>
<keyword evidence="9 14" id="KW-0378">Hydrolase</keyword>
<accession>A0A1B2JGT7</accession>
<evidence type="ECO:0000313" key="18">
    <source>
        <dbReference type="EMBL" id="ANZ77259.1"/>
    </source>
</evidence>
<feature type="domain" description="Peptidase A1" evidence="17">
    <location>
        <begin position="86"/>
        <end position="486"/>
    </location>
</feature>
<evidence type="ECO:0000256" key="15">
    <source>
        <dbReference type="SAM" id="MobiDB-lite"/>
    </source>
</evidence>
<dbReference type="CDD" id="cd05474">
    <property type="entry name" value="SAP_like"/>
    <property type="match status" value="1"/>
</dbReference>
<evidence type="ECO:0000256" key="5">
    <source>
        <dbReference type="ARBA" id="ARBA00022525"/>
    </source>
</evidence>
<reference evidence="18 19" key="1">
    <citation type="submission" date="2016-02" db="EMBL/GenBank/DDBJ databases">
        <title>Comparative genomic and transcriptomic foundation for Pichia pastoris.</title>
        <authorList>
            <person name="Love K.R."/>
            <person name="Shah K.A."/>
            <person name="Whittaker C.A."/>
            <person name="Wu J."/>
            <person name="Bartlett M.C."/>
            <person name="Ma D."/>
            <person name="Leeson R.L."/>
            <person name="Priest M."/>
            <person name="Young S.K."/>
            <person name="Love J.C."/>
        </authorList>
    </citation>
    <scope>NUCLEOTIDE SEQUENCE [LARGE SCALE GENOMIC DNA]</scope>
    <source>
        <strain evidence="18 19">ATCC 28485</strain>
    </source>
</reference>
<dbReference type="SUPFAM" id="SSF50630">
    <property type="entry name" value="Acid proteases"/>
    <property type="match status" value="1"/>
</dbReference>
<feature type="disulfide bond" evidence="13">
    <location>
        <begin position="411"/>
        <end position="450"/>
    </location>
</feature>
<keyword evidence="19" id="KW-1185">Reference proteome</keyword>
<dbReference type="PRINTS" id="PR00792">
    <property type="entry name" value="PEPSIN"/>
</dbReference>
<dbReference type="InterPro" id="IPR033121">
    <property type="entry name" value="PEPTIDASE_A1"/>
</dbReference>
<evidence type="ECO:0000256" key="13">
    <source>
        <dbReference type="PIRSR" id="PIRSR601461-2"/>
    </source>
</evidence>
<dbReference type="GO" id="GO:0005576">
    <property type="term" value="C:extracellular region"/>
    <property type="evidence" value="ECO:0007669"/>
    <property type="project" value="UniProtKB-SubCell"/>
</dbReference>
<gene>
    <name evidence="18" type="ORF">ATY40_BA7504741</name>
</gene>
<evidence type="ECO:0000256" key="12">
    <source>
        <dbReference type="PIRSR" id="PIRSR601461-1"/>
    </source>
</evidence>
<evidence type="ECO:0000256" key="6">
    <source>
        <dbReference type="ARBA" id="ARBA00022670"/>
    </source>
</evidence>
<dbReference type="EMBL" id="CP014587">
    <property type="protein sequence ID" value="ANZ77259.1"/>
    <property type="molecule type" value="Genomic_DNA"/>
</dbReference>
<evidence type="ECO:0000256" key="3">
    <source>
        <dbReference type="ARBA" id="ARBA00007447"/>
    </source>
</evidence>
<organism evidence="18 19">
    <name type="scientific">Komagataella pastoris</name>
    <name type="common">Yeast</name>
    <name type="synonym">Pichia pastoris</name>
    <dbReference type="NCBI Taxonomy" id="4922"/>
    <lineage>
        <taxon>Eukaryota</taxon>
        <taxon>Fungi</taxon>
        <taxon>Dikarya</taxon>
        <taxon>Ascomycota</taxon>
        <taxon>Saccharomycotina</taxon>
        <taxon>Pichiomycetes</taxon>
        <taxon>Pichiales</taxon>
        <taxon>Pichiaceae</taxon>
        <taxon>Komagataella</taxon>
    </lineage>
</organism>
<dbReference type="AlphaFoldDB" id="A0A1B2JGT7"/>
<protein>
    <recommendedName>
        <fullName evidence="4">candidapepsin</fullName>
        <ecNumber evidence="4">3.4.23.24</ecNumber>
    </recommendedName>
</protein>
<dbReference type="InterPro" id="IPR033876">
    <property type="entry name" value="SAP-like"/>
</dbReference>
<dbReference type="InterPro" id="IPR021109">
    <property type="entry name" value="Peptidase_aspartic_dom_sf"/>
</dbReference>
<sequence length="592" mass="62720">MLKDQFLLWVALIASVPVSSVLAAPSESRRSPVEKRDAKNVVGVQQLDFSILRGDSFEGASSENTPRLVRRDDTLEAELINQQSFYLSKLKVGSHQAEIGILVDTGSSDLWVMDSVNPYCSSRSRVKRDIHDEKIADWEPLNLKKNETSQNKNFWDWLVGTSTSSPSTATATAGGSGSAATSVSISSAQATLDCSTYGTFDHADSSTFHDNNTDFFISYADTTFASGIWGYDDVVIDGIEVKDLSFAVADMTNSSIGVLGIGLKGLESTYASASSVSEMYQYDNLPAKMVTDGLINKNAYSLYLNSKDASSGSILFGGVDHKKYSGQLLTVPVINTLASSGYREAIRLQITLNGIAVKKDSEQGTLLEGRFAALLDSGATLTYAPTSVLNSIGRNLGGTYDSSRQAYTIRCVSASDTTSLIFNFGGATVEVSLYDLQIATYYSGGSAAQCLIGIFSSGSDEFVLGDTFLRSAYVVYDLDGLEVSLAQANFNETDSEVEAITSDVPSATRAPGYSSTWSSSASGTVYTSVQLESAEAFSSNSSGSNMGSSSSSSSSSSSTSSSGDEEGGSSANRVSFGYLSLCLIVILGVCIV</sequence>
<name>A0A1B2JGT7_PICPA</name>
<evidence type="ECO:0000256" key="14">
    <source>
        <dbReference type="RuleBase" id="RU000454"/>
    </source>
</evidence>
<evidence type="ECO:0000259" key="17">
    <source>
        <dbReference type="PROSITE" id="PS51767"/>
    </source>
</evidence>
<dbReference type="PROSITE" id="PS51767">
    <property type="entry name" value="PEPTIDASE_A1"/>
    <property type="match status" value="1"/>
</dbReference>
<evidence type="ECO:0000313" key="19">
    <source>
        <dbReference type="Proteomes" id="UP000094565"/>
    </source>
</evidence>
<dbReference type="GO" id="GO:0006508">
    <property type="term" value="P:proteolysis"/>
    <property type="evidence" value="ECO:0007669"/>
    <property type="project" value="UniProtKB-KW"/>
</dbReference>
<evidence type="ECO:0000256" key="1">
    <source>
        <dbReference type="ARBA" id="ARBA00001675"/>
    </source>
</evidence>
<proteinExistence type="inferred from homology"/>
<dbReference type="InterPro" id="IPR001969">
    <property type="entry name" value="Aspartic_peptidase_AS"/>
</dbReference>
<evidence type="ECO:0000256" key="7">
    <source>
        <dbReference type="ARBA" id="ARBA00022729"/>
    </source>
</evidence>
<dbReference type="InterPro" id="IPR001461">
    <property type="entry name" value="Aspartic_peptidase_A1"/>
</dbReference>
<feature type="active site" evidence="12">
    <location>
        <position position="104"/>
    </location>
</feature>
<dbReference type="PANTHER" id="PTHR47966">
    <property type="entry name" value="BETA-SITE APP-CLEAVING ENZYME, ISOFORM A-RELATED"/>
    <property type="match status" value="1"/>
</dbReference>
<evidence type="ECO:0000256" key="4">
    <source>
        <dbReference type="ARBA" id="ARBA00013207"/>
    </source>
</evidence>
<keyword evidence="8 14" id="KW-0064">Aspartyl protease</keyword>
<evidence type="ECO:0000256" key="9">
    <source>
        <dbReference type="ARBA" id="ARBA00022801"/>
    </source>
</evidence>
<comment type="similarity">
    <text evidence="3 14">Belongs to the peptidase A1 family.</text>
</comment>
<feature type="signal peptide" evidence="16">
    <location>
        <begin position="1"/>
        <end position="23"/>
    </location>
</feature>
<dbReference type="EC" id="3.4.23.24" evidence="4"/>
<evidence type="ECO:0000256" key="2">
    <source>
        <dbReference type="ARBA" id="ARBA00004613"/>
    </source>
</evidence>